<evidence type="ECO:0000313" key="2">
    <source>
        <dbReference type="EMBL" id="AGI69322.1"/>
    </source>
</evidence>
<dbReference type="PANTHER" id="PTHR33360:SF2">
    <property type="entry name" value="TRANSPOSASE FOR INSERTION SEQUENCE ELEMENT IS200"/>
    <property type="match status" value="1"/>
</dbReference>
<dbReference type="HOGENOM" id="CLU_1523658_0_0_5"/>
<dbReference type="eggNOG" id="COG1943">
    <property type="taxonomic scope" value="Bacteria"/>
</dbReference>
<keyword evidence="3" id="KW-1185">Reference proteome</keyword>
<dbReference type="InterPro" id="IPR036515">
    <property type="entry name" value="Transposase_17_sf"/>
</dbReference>
<dbReference type="GO" id="GO:0006313">
    <property type="term" value="P:DNA transposition"/>
    <property type="evidence" value="ECO:0007669"/>
    <property type="project" value="InterPro"/>
</dbReference>
<dbReference type="NCBIfam" id="NF033573">
    <property type="entry name" value="transpos_IS200"/>
    <property type="match status" value="1"/>
</dbReference>
<dbReference type="GO" id="GO:0003677">
    <property type="term" value="F:DNA binding"/>
    <property type="evidence" value="ECO:0007669"/>
    <property type="project" value="InterPro"/>
</dbReference>
<evidence type="ECO:0000313" key="3">
    <source>
        <dbReference type="Proteomes" id="UP000005307"/>
    </source>
</evidence>
<organism evidence="2 3">
    <name type="scientific">Octadecabacter antarcticus 307</name>
    <dbReference type="NCBI Taxonomy" id="391626"/>
    <lineage>
        <taxon>Bacteria</taxon>
        <taxon>Pseudomonadati</taxon>
        <taxon>Pseudomonadota</taxon>
        <taxon>Alphaproteobacteria</taxon>
        <taxon>Rhodobacterales</taxon>
        <taxon>Roseobacteraceae</taxon>
        <taxon>Octadecabacter</taxon>
    </lineage>
</organism>
<feature type="domain" description="Transposase IS200-like" evidence="1">
    <location>
        <begin position="26"/>
        <end position="130"/>
    </location>
</feature>
<dbReference type="EMBL" id="CP003740">
    <property type="protein sequence ID" value="AGI69322.1"/>
    <property type="molecule type" value="Genomic_DNA"/>
</dbReference>
<dbReference type="AlphaFoldDB" id="M9RAT3"/>
<reference evidence="2 3" key="1">
    <citation type="journal article" date="2013" name="PLoS ONE">
        <title>Poles Apart: Arctic and Antarctic Octadecabacter strains Share High Genome Plasticity and a New Type of Xanthorhodopsin.</title>
        <authorList>
            <person name="Vollmers J."/>
            <person name="Voget S."/>
            <person name="Dietrich S."/>
            <person name="Gollnow K."/>
            <person name="Smits M."/>
            <person name="Meyer K."/>
            <person name="Brinkhoff T."/>
            <person name="Simon M."/>
            <person name="Daniel R."/>
        </authorList>
    </citation>
    <scope>NUCLEOTIDE SEQUENCE [LARGE SCALE GENOMIC DNA]</scope>
    <source>
        <strain evidence="2 3">307</strain>
    </source>
</reference>
<dbReference type="SMART" id="SM01321">
    <property type="entry name" value="Y1_Tnp"/>
    <property type="match status" value="1"/>
</dbReference>
<dbReference type="InterPro" id="IPR002686">
    <property type="entry name" value="Transposase_17"/>
</dbReference>
<sequence>MTPQFTFHPMEISHLLSTGSHTIFYHRYHRYHVVLATKYRHKVLRGPMREQIRDIIRQSCAEMGVHILRGVLAGDHVHMFISVPPQIALSKVMQRIKWRSSRRVRWSSQSCANAIGEGGFGPVDISRQRQEMSPTMSSCSIWNYIPITMLPASIGSSSLKRVFGSSVFFHYAACWL</sequence>
<dbReference type="Proteomes" id="UP000005307">
    <property type="component" value="Chromosome"/>
</dbReference>
<accession>M9RAT3</accession>
<dbReference type="KEGG" id="oat:OAN307_c38860"/>
<dbReference type="GO" id="GO:0004803">
    <property type="term" value="F:transposase activity"/>
    <property type="evidence" value="ECO:0007669"/>
    <property type="project" value="InterPro"/>
</dbReference>
<proteinExistence type="predicted"/>
<dbReference type="Gene3D" id="3.30.70.1290">
    <property type="entry name" value="Transposase IS200-like"/>
    <property type="match status" value="1"/>
</dbReference>
<dbReference type="SUPFAM" id="SSF143422">
    <property type="entry name" value="Transposase IS200-like"/>
    <property type="match status" value="1"/>
</dbReference>
<gene>
    <name evidence="2" type="ORF">OAN307_c38860</name>
</gene>
<dbReference type="Pfam" id="PF01797">
    <property type="entry name" value="Y1_Tnp"/>
    <property type="match status" value="1"/>
</dbReference>
<dbReference type="PANTHER" id="PTHR33360">
    <property type="entry name" value="TRANSPOSASE FOR INSERTION SEQUENCE ELEMENT IS200"/>
    <property type="match status" value="1"/>
</dbReference>
<evidence type="ECO:0000259" key="1">
    <source>
        <dbReference type="SMART" id="SM01321"/>
    </source>
</evidence>
<protein>
    <submittedName>
        <fullName evidence="2">Putative IS200/IS605-family transposase</fullName>
    </submittedName>
</protein>
<name>M9RAT3_9RHOB</name>
<dbReference type="STRING" id="391626.OAN307_c38860"/>